<protein>
    <submittedName>
        <fullName evidence="2">Uncharacterized protein</fullName>
    </submittedName>
</protein>
<accession>A0A4U1JFX3</accession>
<sequence>MAARDHAPRGEELSPAAKRLLAASRPVRRMRPSERIRSAAFVAALANEPSRGSLARWLDRAPRVVFALAAVAFVFGASAHDTIPHIEAEAEEESFAPVREAPRVEARPGVARSPDELHSRAPEGEAEEVPGDGDICGRHVCEFEPSCCEGTWDEHCDRKLLEITRVTHHASPVRAGRCYWHDRDDCPGCACPLYLKRQEVLPRGDDPGKNLGYDGGTGCLHDLRRLLSNLKWMCTEGFCEE</sequence>
<dbReference type="AlphaFoldDB" id="A0A4U1JFX3"/>
<evidence type="ECO:0000313" key="2">
    <source>
        <dbReference type="EMBL" id="TKD08949.1"/>
    </source>
</evidence>
<name>A0A4U1JFX3_9BACT</name>
<dbReference type="OrthoDB" id="9851748at2"/>
<gene>
    <name evidence="2" type="ORF">E8A74_14290</name>
</gene>
<proteinExistence type="predicted"/>
<dbReference type="Proteomes" id="UP000309215">
    <property type="component" value="Unassembled WGS sequence"/>
</dbReference>
<evidence type="ECO:0000256" key="1">
    <source>
        <dbReference type="SAM" id="MobiDB-lite"/>
    </source>
</evidence>
<evidence type="ECO:0000313" key="3">
    <source>
        <dbReference type="Proteomes" id="UP000309215"/>
    </source>
</evidence>
<feature type="region of interest" description="Disordered" evidence="1">
    <location>
        <begin position="91"/>
        <end position="130"/>
    </location>
</feature>
<reference evidence="2 3" key="1">
    <citation type="submission" date="2019-04" db="EMBL/GenBank/DDBJ databases">
        <authorList>
            <person name="Li Y."/>
            <person name="Wang J."/>
        </authorList>
    </citation>
    <scope>NUCLEOTIDE SEQUENCE [LARGE SCALE GENOMIC DNA]</scope>
    <source>
        <strain evidence="2 3">DSM 14668</strain>
    </source>
</reference>
<feature type="compositionally biased region" description="Basic and acidic residues" evidence="1">
    <location>
        <begin position="113"/>
        <end position="123"/>
    </location>
</feature>
<dbReference type="RefSeq" id="WP_136929546.1">
    <property type="nucleotide sequence ID" value="NZ_SSMQ01000012.1"/>
</dbReference>
<keyword evidence="3" id="KW-1185">Reference proteome</keyword>
<dbReference type="EMBL" id="SSMQ01000012">
    <property type="protein sequence ID" value="TKD08949.1"/>
    <property type="molecule type" value="Genomic_DNA"/>
</dbReference>
<organism evidence="2 3">
    <name type="scientific">Polyangium fumosum</name>
    <dbReference type="NCBI Taxonomy" id="889272"/>
    <lineage>
        <taxon>Bacteria</taxon>
        <taxon>Pseudomonadati</taxon>
        <taxon>Myxococcota</taxon>
        <taxon>Polyangia</taxon>
        <taxon>Polyangiales</taxon>
        <taxon>Polyangiaceae</taxon>
        <taxon>Polyangium</taxon>
    </lineage>
</organism>
<comment type="caution">
    <text evidence="2">The sequence shown here is derived from an EMBL/GenBank/DDBJ whole genome shotgun (WGS) entry which is preliminary data.</text>
</comment>